<sequence>MTLSIGLIIVLTIYVGLAQLDALSAQFGFYSPLFGGMVTGLLMGNVTTGLLVGGTLQLMILGVATYGGASVPDYLSGSIIGTAYAILSAKGAQYGIGLAVPIGLLLTQLDVLARMSNLFFQHRADRHAKLGNYKGVERANLLGILPWTLSRMIPVFIGLLFGNSVVNVINQYMPAWLMLGLKTAGAILPALGIAILMRYLPLKKFFPFFIIGFVMMAIGGTTTTMMSVALIGLALAAVYMLFKREFKPTTANGAPAPQASNNDDDGEVEIDD</sequence>
<evidence type="ECO:0000256" key="2">
    <source>
        <dbReference type="ARBA" id="ARBA00022448"/>
    </source>
</evidence>
<feature type="region of interest" description="Disordered" evidence="9">
    <location>
        <begin position="252"/>
        <end position="272"/>
    </location>
</feature>
<evidence type="ECO:0000256" key="5">
    <source>
        <dbReference type="ARBA" id="ARBA00022683"/>
    </source>
</evidence>
<feature type="transmembrane region" description="Helical" evidence="10">
    <location>
        <begin position="42"/>
        <end position="67"/>
    </location>
</feature>
<keyword evidence="12" id="KW-1185">Reference proteome</keyword>
<evidence type="ECO:0000256" key="6">
    <source>
        <dbReference type="ARBA" id="ARBA00022692"/>
    </source>
</evidence>
<evidence type="ECO:0000256" key="8">
    <source>
        <dbReference type="ARBA" id="ARBA00023136"/>
    </source>
</evidence>
<keyword evidence="2" id="KW-0813">Transport</keyword>
<evidence type="ECO:0000313" key="11">
    <source>
        <dbReference type="EMBL" id="TGA99750.1"/>
    </source>
</evidence>
<feature type="transmembrane region" description="Helical" evidence="10">
    <location>
        <begin position="141"/>
        <end position="161"/>
    </location>
</feature>
<protein>
    <submittedName>
        <fullName evidence="11">PTS sugar transporter subunit IIC</fullName>
    </submittedName>
</protein>
<keyword evidence="4 11" id="KW-0762">Sugar transport</keyword>
<name>A0A4Z0GQY8_9BACL</name>
<evidence type="ECO:0000256" key="9">
    <source>
        <dbReference type="SAM" id="MobiDB-lite"/>
    </source>
</evidence>
<comment type="caution">
    <text evidence="11">The sequence shown here is derived from an EMBL/GenBank/DDBJ whole genome shotgun (WGS) entry which is preliminary data.</text>
</comment>
<evidence type="ECO:0000256" key="3">
    <source>
        <dbReference type="ARBA" id="ARBA00022475"/>
    </source>
</evidence>
<evidence type="ECO:0000256" key="1">
    <source>
        <dbReference type="ARBA" id="ARBA00004651"/>
    </source>
</evidence>
<dbReference type="InterPro" id="IPR050303">
    <property type="entry name" value="GatZ_KbaZ_carbometab"/>
</dbReference>
<dbReference type="InterPro" id="IPR004700">
    <property type="entry name" value="PTS_IIC_man"/>
</dbReference>
<accession>A0A4Z0GQY8</accession>
<evidence type="ECO:0000256" key="4">
    <source>
        <dbReference type="ARBA" id="ARBA00022597"/>
    </source>
</evidence>
<dbReference type="PANTHER" id="PTHR32502">
    <property type="entry name" value="N-ACETYLGALACTOSAMINE PERMEASE II COMPONENT-RELATED"/>
    <property type="match status" value="1"/>
</dbReference>
<comment type="subcellular location">
    <subcellularLocation>
        <location evidence="1">Cell membrane</location>
        <topology evidence="1">Multi-pass membrane protein</topology>
    </subcellularLocation>
</comment>
<keyword evidence="5" id="KW-0598">Phosphotransferase system</keyword>
<dbReference type="PANTHER" id="PTHR32502:SF28">
    <property type="entry name" value="PHOSPHOTRANSFERASE SYSTEM SUGAR-SPECIFIC EIIC COMPONENT"/>
    <property type="match status" value="1"/>
</dbReference>
<dbReference type="Pfam" id="PF03609">
    <property type="entry name" value="EII-Sor"/>
    <property type="match status" value="1"/>
</dbReference>
<feature type="transmembrane region" description="Helical" evidence="10">
    <location>
        <begin position="209"/>
        <end position="242"/>
    </location>
</feature>
<dbReference type="OrthoDB" id="7058816at2"/>
<dbReference type="GO" id="GO:0005886">
    <property type="term" value="C:plasma membrane"/>
    <property type="evidence" value="ECO:0007669"/>
    <property type="project" value="UniProtKB-SubCell"/>
</dbReference>
<dbReference type="EMBL" id="SRJD01000002">
    <property type="protein sequence ID" value="TGA99750.1"/>
    <property type="molecule type" value="Genomic_DNA"/>
</dbReference>
<feature type="compositionally biased region" description="Acidic residues" evidence="9">
    <location>
        <begin position="262"/>
        <end position="272"/>
    </location>
</feature>
<dbReference type="Proteomes" id="UP000298347">
    <property type="component" value="Unassembled WGS sequence"/>
</dbReference>
<dbReference type="PROSITE" id="PS51106">
    <property type="entry name" value="PTS_EIIC_TYPE_4"/>
    <property type="match status" value="1"/>
</dbReference>
<dbReference type="RefSeq" id="WP_135347146.1">
    <property type="nucleotide sequence ID" value="NZ_SRJD01000002.1"/>
</dbReference>
<reference evidence="11 12" key="1">
    <citation type="journal article" date="2015" name="Int. J. Syst. Evol. Microbiol.">
        <title>Sporolactobacillus shoreae sp. nov. and Sporolactobacillus spathodeae sp. nov., two spore-forming lactic acid bacteria isolated from tree barks in Thailand.</title>
        <authorList>
            <person name="Thamacharoensuk T."/>
            <person name="Kitahara M."/>
            <person name="Ohkuma M."/>
            <person name="Thongchul N."/>
            <person name="Tanasupawat S."/>
        </authorList>
    </citation>
    <scope>NUCLEOTIDE SEQUENCE [LARGE SCALE GENOMIC DNA]</scope>
    <source>
        <strain evidence="11 12">BK92</strain>
    </source>
</reference>
<evidence type="ECO:0000256" key="7">
    <source>
        <dbReference type="ARBA" id="ARBA00022989"/>
    </source>
</evidence>
<keyword evidence="8 10" id="KW-0472">Membrane</keyword>
<dbReference type="GO" id="GO:0009401">
    <property type="term" value="P:phosphoenolpyruvate-dependent sugar phosphotransferase system"/>
    <property type="evidence" value="ECO:0007669"/>
    <property type="project" value="UniProtKB-KW"/>
</dbReference>
<proteinExistence type="predicted"/>
<keyword evidence="7 10" id="KW-1133">Transmembrane helix</keyword>
<organism evidence="11 12">
    <name type="scientific">Sporolactobacillus shoreae</name>
    <dbReference type="NCBI Taxonomy" id="1465501"/>
    <lineage>
        <taxon>Bacteria</taxon>
        <taxon>Bacillati</taxon>
        <taxon>Bacillota</taxon>
        <taxon>Bacilli</taxon>
        <taxon>Bacillales</taxon>
        <taxon>Sporolactobacillaceae</taxon>
        <taxon>Sporolactobacillus</taxon>
    </lineage>
</organism>
<keyword evidence="3" id="KW-1003">Cell membrane</keyword>
<keyword evidence="6 10" id="KW-0812">Transmembrane</keyword>
<evidence type="ECO:0000256" key="10">
    <source>
        <dbReference type="SAM" id="Phobius"/>
    </source>
</evidence>
<dbReference type="AlphaFoldDB" id="A0A4Z0GQY8"/>
<gene>
    <name evidence="11" type="ORF">E4665_02020</name>
</gene>
<feature type="transmembrane region" description="Helical" evidence="10">
    <location>
        <begin position="173"/>
        <end position="197"/>
    </location>
</feature>
<evidence type="ECO:0000313" key="12">
    <source>
        <dbReference type="Proteomes" id="UP000298347"/>
    </source>
</evidence>